<proteinExistence type="inferred from homology"/>
<evidence type="ECO:0000256" key="6">
    <source>
        <dbReference type="ARBA" id="ARBA00022840"/>
    </source>
</evidence>
<keyword evidence="5" id="KW-0547">Nucleotide-binding</keyword>
<dbReference type="Gene3D" id="3.40.50.300">
    <property type="entry name" value="P-loop containing nucleotide triphosphate hydrolases"/>
    <property type="match status" value="1"/>
</dbReference>
<accession>A0AAV7AJC6</accession>
<dbReference type="Pfam" id="PF05729">
    <property type="entry name" value="NACHT"/>
    <property type="match status" value="1"/>
</dbReference>
<dbReference type="SUPFAM" id="SSF52047">
    <property type="entry name" value="RNI-like"/>
    <property type="match status" value="1"/>
</dbReference>
<dbReference type="GO" id="GO:0005829">
    <property type="term" value="C:cytosol"/>
    <property type="evidence" value="ECO:0007669"/>
    <property type="project" value="UniProtKB-SubCell"/>
</dbReference>
<gene>
    <name evidence="11" type="ORF">GDO81_014846</name>
</gene>
<dbReference type="InterPro" id="IPR007111">
    <property type="entry name" value="NACHT_NTPase"/>
</dbReference>
<evidence type="ECO:0000256" key="3">
    <source>
        <dbReference type="ARBA" id="ARBA00022490"/>
    </source>
</evidence>
<dbReference type="GO" id="GO:0005524">
    <property type="term" value="F:ATP binding"/>
    <property type="evidence" value="ECO:0007669"/>
    <property type="project" value="UniProtKB-KW"/>
</dbReference>
<keyword evidence="9" id="KW-1271">Inflammasome</keyword>
<evidence type="ECO:0000256" key="2">
    <source>
        <dbReference type="ARBA" id="ARBA00008665"/>
    </source>
</evidence>
<organism evidence="11 12">
    <name type="scientific">Engystomops pustulosus</name>
    <name type="common">Tungara frog</name>
    <name type="synonym">Physalaemus pustulosus</name>
    <dbReference type="NCBI Taxonomy" id="76066"/>
    <lineage>
        <taxon>Eukaryota</taxon>
        <taxon>Metazoa</taxon>
        <taxon>Chordata</taxon>
        <taxon>Craniata</taxon>
        <taxon>Vertebrata</taxon>
        <taxon>Euteleostomi</taxon>
        <taxon>Amphibia</taxon>
        <taxon>Batrachia</taxon>
        <taxon>Anura</taxon>
        <taxon>Neobatrachia</taxon>
        <taxon>Hyloidea</taxon>
        <taxon>Leptodactylidae</taxon>
        <taxon>Leiuperinae</taxon>
        <taxon>Engystomops</taxon>
    </lineage>
</organism>
<evidence type="ECO:0000256" key="7">
    <source>
        <dbReference type="ARBA" id="ARBA00022843"/>
    </source>
</evidence>
<name>A0AAV7AJC6_ENGPU</name>
<dbReference type="PANTHER" id="PTHR45690">
    <property type="entry name" value="NACHT, LRR AND PYD DOMAINS-CONTAINING PROTEIN 12"/>
    <property type="match status" value="1"/>
</dbReference>
<dbReference type="Pfam" id="PF17776">
    <property type="entry name" value="NLRC4_HD2"/>
    <property type="match status" value="1"/>
</dbReference>
<reference evidence="11" key="1">
    <citation type="thesis" date="2020" institute="ProQuest LLC" country="789 East Eisenhower Parkway, Ann Arbor, MI, USA">
        <title>Comparative Genomics and Chromosome Evolution.</title>
        <authorList>
            <person name="Mudd A.B."/>
        </authorList>
    </citation>
    <scope>NUCLEOTIDE SEQUENCE</scope>
    <source>
        <strain evidence="11">237g6f4</strain>
        <tissue evidence="11">Blood</tissue>
    </source>
</reference>
<evidence type="ECO:0000259" key="10">
    <source>
        <dbReference type="PROSITE" id="PS50837"/>
    </source>
</evidence>
<dbReference type="InterPro" id="IPR041267">
    <property type="entry name" value="NLRP_HD2"/>
</dbReference>
<keyword evidence="7" id="KW-0832">Ubl conjugation</keyword>
<dbReference type="AlphaFoldDB" id="A0AAV7AJC6"/>
<dbReference type="Pfam" id="PF13516">
    <property type="entry name" value="LRR_6"/>
    <property type="match status" value="2"/>
</dbReference>
<comment type="subcellular location">
    <subcellularLocation>
        <location evidence="1">Inflammasome</location>
    </subcellularLocation>
</comment>
<dbReference type="InterPro" id="IPR027417">
    <property type="entry name" value="P-loop_NTPase"/>
</dbReference>
<feature type="domain" description="NACHT" evidence="10">
    <location>
        <begin position="57"/>
        <end position="142"/>
    </location>
</feature>
<evidence type="ECO:0000256" key="4">
    <source>
        <dbReference type="ARBA" id="ARBA00022737"/>
    </source>
</evidence>
<evidence type="ECO:0000256" key="1">
    <source>
        <dbReference type="ARBA" id="ARBA00004110"/>
    </source>
</evidence>
<dbReference type="PROSITE" id="PS50837">
    <property type="entry name" value="NACHT"/>
    <property type="match status" value="1"/>
</dbReference>
<dbReference type="InterPro" id="IPR001611">
    <property type="entry name" value="Leu-rich_rpt"/>
</dbReference>
<dbReference type="SMART" id="SM00368">
    <property type="entry name" value="LRR_RI"/>
    <property type="match status" value="7"/>
</dbReference>
<keyword evidence="3" id="KW-0963">Cytoplasm</keyword>
<dbReference type="Gene3D" id="3.80.10.10">
    <property type="entry name" value="Ribonuclease Inhibitor"/>
    <property type="match status" value="1"/>
</dbReference>
<evidence type="ECO:0000313" key="11">
    <source>
        <dbReference type="EMBL" id="KAG8560208.1"/>
    </source>
</evidence>
<evidence type="ECO:0000256" key="5">
    <source>
        <dbReference type="ARBA" id="ARBA00022741"/>
    </source>
</evidence>
<protein>
    <recommendedName>
        <fullName evidence="10">NACHT domain-containing protein</fullName>
    </recommendedName>
</protein>
<dbReference type="Proteomes" id="UP000824782">
    <property type="component" value="Unassembled WGS sequence"/>
</dbReference>
<evidence type="ECO:0000256" key="8">
    <source>
        <dbReference type="ARBA" id="ARBA00023198"/>
    </source>
</evidence>
<keyword evidence="4" id="KW-0677">Repeat</keyword>
<keyword evidence="8" id="KW-0395">Inflammatory response</keyword>
<dbReference type="EMBL" id="WNYA01000007">
    <property type="protein sequence ID" value="KAG8560208.1"/>
    <property type="molecule type" value="Genomic_DNA"/>
</dbReference>
<dbReference type="InterPro" id="IPR032675">
    <property type="entry name" value="LRR_dom_sf"/>
</dbReference>
<dbReference type="PANTHER" id="PTHR45690:SF19">
    <property type="entry name" value="NACHT, LRR AND PYD DOMAINS-CONTAINING PROTEIN 3"/>
    <property type="match status" value="1"/>
</dbReference>
<dbReference type="InterPro" id="IPR050637">
    <property type="entry name" value="NLRP_innate_immun_reg"/>
</dbReference>
<keyword evidence="6" id="KW-0067">ATP-binding</keyword>
<keyword evidence="12" id="KW-1185">Reference proteome</keyword>
<comment type="caution">
    <text evidence="11">The sequence shown here is derived from an EMBL/GenBank/DDBJ whole genome shotgun (WGS) entry which is preliminary data.</text>
</comment>
<comment type="similarity">
    <text evidence="2">Belongs to the NLRP family.</text>
</comment>
<evidence type="ECO:0000313" key="12">
    <source>
        <dbReference type="Proteomes" id="UP000824782"/>
    </source>
</evidence>
<dbReference type="SUPFAM" id="SSF52540">
    <property type="entry name" value="P-loop containing nucleoside triphosphate hydrolases"/>
    <property type="match status" value="1"/>
</dbReference>
<sequence>MDMMVVSKLHRRSQHGVVESGVKHYSYLRKHITFINLECISLKMLFRGSYLFDGVPHSVLITGAPGVGKTTLLKTFVCEWVNGKIYQRFSFVFFFRFQELNTMGKVSLETMILQLYPYLEDRLPSILKYPEKILFIFDGLEESIHQIDFISPKFCTNVSQVENMGTIVVSLVGQSLMKGCFVLMTMETSRVKRRHTTAFTQVAEIMGFSPKNKKLYFHRYFKKKAFSDQVFSYVKDIGALYNFCFIPNFCWMVCEVFSMRFTQETINPQDFSLLPKTLTQLLAGFVSKILSNRKQDKSHNRKLLASIGWMAGYGISNEIFAFDEQVLATFGIDSTSELLHQFMLETNPPPNVTFRFLHPFMPEFLAALVHYINYSPEKLYNSLEKANTYKYCCDEVFISFLCGLSNKSTRSVLRPYLGKLSSKSITRVVKYVSAWLIQQSNAEVHKLEEFRNNQRRCLTMFYYLYEARDKHLVREALGSCRRLNLSSVSLTPLDCTALAFILESCKDVEELDLGSCKFHEEYLRKFAPLLHDLKDLRLSSVMMTNDGVQFICPALINPESKIQTLWLGFNKLTDLSCIYLASAIRNNTSLRMLDLSWNDLSGPHFSDLMDVLSSPTCRIEELWLDHAGLIETSAIQLASGIRNNRSLRKLNLSRNFLNGPHFQGLMKALSSPTCRIEELELCEIDLTDEYAPLLKTLSKNISLTHLDLSNNKMSDASGRHLKELILKSRLKEIRYMGEDLCTLYMTYTCHLPHLPHVQL</sequence>
<evidence type="ECO:0000256" key="9">
    <source>
        <dbReference type="ARBA" id="ARBA00023233"/>
    </source>
</evidence>